<name>A0A0N0DEU8_FUSLA</name>
<feature type="region of interest" description="Disordered" evidence="2">
    <location>
        <begin position="527"/>
        <end position="560"/>
    </location>
</feature>
<dbReference type="InterPro" id="IPR029060">
    <property type="entry name" value="PIN-like_dom_sf"/>
</dbReference>
<dbReference type="AlphaFoldDB" id="A0A0N0DEU8"/>
<evidence type="ECO:0000256" key="2">
    <source>
        <dbReference type="SAM" id="MobiDB-lite"/>
    </source>
</evidence>
<reference evidence="4 5" key="1">
    <citation type="submission" date="2015-04" db="EMBL/GenBank/DDBJ databases">
        <title>The draft genome sequence of Fusarium langsethiae, a T-2/HT-2 mycotoxin producer.</title>
        <authorList>
            <person name="Lysoe E."/>
            <person name="Divon H.H."/>
            <person name="Terzi V."/>
            <person name="Orru L."/>
            <person name="Lamontanara A."/>
            <person name="Kolseth A.-K."/>
            <person name="Frandsen R.J."/>
            <person name="Nielsen K."/>
            <person name="Thrane U."/>
        </authorList>
    </citation>
    <scope>NUCLEOTIDE SEQUENCE [LARGE SCALE GENOMIC DNA]</scope>
    <source>
        <strain evidence="4 5">Fl201059</strain>
    </source>
</reference>
<keyword evidence="5" id="KW-1185">Reference proteome</keyword>
<feature type="domain" description="Asteroid" evidence="3">
    <location>
        <begin position="139"/>
        <end position="373"/>
    </location>
</feature>
<evidence type="ECO:0000313" key="5">
    <source>
        <dbReference type="Proteomes" id="UP000037904"/>
    </source>
</evidence>
<organism evidence="4 5">
    <name type="scientific">Fusarium langsethiae</name>
    <dbReference type="NCBI Taxonomy" id="179993"/>
    <lineage>
        <taxon>Eukaryota</taxon>
        <taxon>Fungi</taxon>
        <taxon>Dikarya</taxon>
        <taxon>Ascomycota</taxon>
        <taxon>Pezizomycotina</taxon>
        <taxon>Sordariomycetes</taxon>
        <taxon>Hypocreomycetidae</taxon>
        <taxon>Hypocreales</taxon>
        <taxon>Nectriaceae</taxon>
        <taxon>Fusarium</taxon>
    </lineage>
</organism>
<dbReference type="EMBL" id="JXCE01000090">
    <property type="protein sequence ID" value="KPA41637.1"/>
    <property type="molecule type" value="Genomic_DNA"/>
</dbReference>
<dbReference type="InterPro" id="IPR039436">
    <property type="entry name" value="Asteroid_dom"/>
</dbReference>
<dbReference type="InterPro" id="IPR026832">
    <property type="entry name" value="Asteroid"/>
</dbReference>
<evidence type="ECO:0000256" key="1">
    <source>
        <dbReference type="ARBA" id="ARBA00007398"/>
    </source>
</evidence>
<dbReference type="Proteomes" id="UP000037904">
    <property type="component" value="Unassembled WGS sequence"/>
</dbReference>
<dbReference type="Pfam" id="PF12813">
    <property type="entry name" value="XPG_I_2"/>
    <property type="match status" value="1"/>
</dbReference>
<evidence type="ECO:0000313" key="4">
    <source>
        <dbReference type="EMBL" id="KPA41637.1"/>
    </source>
</evidence>
<gene>
    <name evidence="4" type="ORF">FLAG1_05463</name>
</gene>
<protein>
    <recommendedName>
        <fullName evidence="3">Asteroid domain-containing protein</fullName>
    </recommendedName>
</protein>
<dbReference type="OrthoDB" id="5297549at2759"/>
<dbReference type="PANTHER" id="PTHR15665">
    <property type="entry name" value="ASTEROID PROTEIN"/>
    <property type="match status" value="1"/>
</dbReference>
<dbReference type="SUPFAM" id="SSF88723">
    <property type="entry name" value="PIN domain-like"/>
    <property type="match status" value="1"/>
</dbReference>
<dbReference type="Gene3D" id="3.40.50.1010">
    <property type="entry name" value="5'-nuclease"/>
    <property type="match status" value="1"/>
</dbReference>
<dbReference type="PANTHER" id="PTHR15665:SF1">
    <property type="entry name" value="PROTEIN ASTEROID HOMOLOG 1"/>
    <property type="match status" value="1"/>
</dbReference>
<evidence type="ECO:0000259" key="3">
    <source>
        <dbReference type="Pfam" id="PF12813"/>
    </source>
</evidence>
<accession>A0A0N0DEU8</accession>
<sequence length="575" mass="64349">MGIPRLISTLEPYVVHGVLDNESVVIDGPALAYHALYICNRHGIPQPSYKVLGETTIAWLDVLTERGVNVKAIYFDGYLPPDKEPVRMHRMVKGLSQLKRTHSTETDGYFPAYFSPPDETPPTLFSTARPPVGKPTIPPSFHVPAIIDALRLSPRYTRLVHLVPGEADAYCAQHLSQSGGTVLTSDSDLIVHDLGKGSVAFLRDIYLDEDSHLACARFSPVHICEKLKLASSTEICRFAYERKSSPYSTLPQLLQDCITPIADQTGYTEFCREYLDHTIAPMPVSAHGTPIPIDHLDPRISEMVLQLAKEDDQMNQVPEPKIFLPILLESPQRGSAWEQSTPIRQLAYTIARWLIPGPSSAVQEYRRVNTTVQKGRQALMLSEGAAKTFAEGLVRLMTTIKLRTLGDTNLAWHVLCLTLDIRYCHEEGKQSHTLHTLETGSQKPLFKRISWDTIHFAAHLQAAYYSFRLLKQVLSLGQPNKVLPELWNMLSSLPPLAECPDINSTLELLQKSSETRIYETISKSVPLPNTDVGEKPKRTAKNKKGRITKENSPKTKARVTKSGTRNMFDILSHHS</sequence>
<comment type="similarity">
    <text evidence="1">Belongs to the asteroid family.</text>
</comment>
<proteinExistence type="inferred from homology"/>
<comment type="caution">
    <text evidence="4">The sequence shown here is derived from an EMBL/GenBank/DDBJ whole genome shotgun (WGS) entry which is preliminary data.</text>
</comment>